<accession>A0ABT5XE20</accession>
<proteinExistence type="predicted"/>
<dbReference type="EMBL" id="JARFPL010000011">
    <property type="protein sequence ID" value="MDF0592946.1"/>
    <property type="molecule type" value="Genomic_DNA"/>
</dbReference>
<gene>
    <name evidence="1" type="ORF">P0O24_05050</name>
</gene>
<reference evidence="1 2" key="1">
    <citation type="submission" date="2023-03" db="EMBL/GenBank/DDBJ databases">
        <title>Whole genome sequencing of Methanotrichaceae archaeon M04Ac.</title>
        <authorList>
            <person name="Khomyakova M.A."/>
            <person name="Merkel A.Y."/>
            <person name="Slobodkin A.I."/>
        </authorList>
    </citation>
    <scope>NUCLEOTIDE SEQUENCE [LARGE SCALE GENOMIC DNA]</scope>
    <source>
        <strain evidence="1 2">M04Ac</strain>
    </source>
</reference>
<sequence>MGRGEDGRPEEERAAGTRELTDAEKADYFRRCYTSADGLWFMKVEEIQGFEEALEIDRQVWSVLPKIQARTLREILGAGKGIGGLAECVAAKHSAEGFGFEVEAEEDGRLILTISRCPWRDLMTKSGRVHLSERVGSVICNAEYSAWAEEFSEEERKISFFLKSRICRGDEVCTFVFEG</sequence>
<comment type="caution">
    <text evidence="1">The sequence shown here is derived from an EMBL/GenBank/DDBJ whole genome shotgun (WGS) entry which is preliminary data.</text>
</comment>
<evidence type="ECO:0000313" key="1">
    <source>
        <dbReference type="EMBL" id="MDF0592946.1"/>
    </source>
</evidence>
<name>A0ABT5XE20_9EURY</name>
<dbReference type="Pfam" id="PF19620">
    <property type="entry name" value="DUF6125"/>
    <property type="match status" value="1"/>
</dbReference>
<keyword evidence="2" id="KW-1185">Reference proteome</keyword>
<evidence type="ECO:0000313" key="2">
    <source>
        <dbReference type="Proteomes" id="UP001215956"/>
    </source>
</evidence>
<organism evidence="1 2">
    <name type="scientific">Candidatus Methanocrinis alkalitolerans</name>
    <dbReference type="NCBI Taxonomy" id="3033395"/>
    <lineage>
        <taxon>Archaea</taxon>
        <taxon>Methanobacteriati</taxon>
        <taxon>Methanobacteriota</taxon>
        <taxon>Stenosarchaea group</taxon>
        <taxon>Methanomicrobia</taxon>
        <taxon>Methanotrichales</taxon>
        <taxon>Methanotrichaceae</taxon>
        <taxon>Methanocrinis</taxon>
    </lineage>
</organism>
<dbReference type="Proteomes" id="UP001215956">
    <property type="component" value="Unassembled WGS sequence"/>
</dbReference>
<protein>
    <submittedName>
        <fullName evidence="1">DUF6125 family protein</fullName>
    </submittedName>
</protein>
<dbReference type="RefSeq" id="WP_316968652.1">
    <property type="nucleotide sequence ID" value="NZ_JARFPL010000011.1"/>
</dbReference>